<feature type="region of interest" description="Disordered" evidence="1">
    <location>
        <begin position="624"/>
        <end position="643"/>
    </location>
</feature>
<feature type="transmembrane region" description="Helical" evidence="2">
    <location>
        <begin position="313"/>
        <end position="338"/>
    </location>
</feature>
<dbReference type="EMBL" id="FQZY01000010">
    <property type="protein sequence ID" value="SHJ51807.1"/>
    <property type="molecule type" value="Genomic_DNA"/>
</dbReference>
<proteinExistence type="predicted"/>
<feature type="transmembrane region" description="Helical" evidence="2">
    <location>
        <begin position="528"/>
        <end position="554"/>
    </location>
</feature>
<keyword evidence="2" id="KW-1133">Transmembrane helix</keyword>
<dbReference type="Proteomes" id="UP000184301">
    <property type="component" value="Unassembled WGS sequence"/>
</dbReference>
<dbReference type="Pfam" id="PF19484">
    <property type="entry name" value="DUF6020"/>
    <property type="match status" value="1"/>
</dbReference>
<feature type="transmembrane region" description="Helical" evidence="2">
    <location>
        <begin position="152"/>
        <end position="177"/>
    </location>
</feature>
<dbReference type="InterPro" id="IPR046062">
    <property type="entry name" value="DUF6020"/>
</dbReference>
<name>A0A1M6JYP4_9FIRM</name>
<sequence length="643" mass="73893">MKKFYDTHKTGCLQGILIFFAFTGTEGLAHVIKSDSASLALSNSILALFVFPGLFFLFKRTLRILDRRLAACSLVTGFLFSAMLIIGTKMYLYDNGEWKHVMTYIAIVELTPVLAAGIANLIYWWGYGTERMKQSWIEEKCRRFTTGSRKSFIMLWGFTFLCWIPGLLATFPGIYGYDAIYQVRWFQRGLMSSHHPILHTYFLGACITIGERYLGSYELGMLLYSLIQMAAMSFAFAYIGKFVCKKLPNVVAVTVFICGALLPHNVLMSFSATKDALFAGLFAILVIECYKVVENMESFFGSKWRQIYFVGLIFLMCAFRNNGYYALLCMLPIFVFICRKYWKRALLISVACICLWNLYTGPVYNMLGVEKGRTAEALSVPIQQLARAMRDEQKNLSKDEIQEIEEYLPTWDCYQARISDSVKNTFNEELFDKNKLEFIRLWVDVGLKCPRTYLDAFASLNLGYWYPDMIYRDPGAWHPYMEYNNFDKATADVGEYDPDEYVFVERTSYLPALSKFYSTFAYQTIAQYVPVISMLFNPGFSFWVIVFAIALCVYRKYYRMAVPLSILVGLWMTLILSPVVLMRYAYPMMISMPVVLCMCCRASGAAVSKNIPLQKKACEDRTQDGVRVSGRQQKMKNGRETED</sequence>
<keyword evidence="2" id="KW-0472">Membrane</keyword>
<evidence type="ECO:0000256" key="2">
    <source>
        <dbReference type="SAM" id="Phobius"/>
    </source>
</evidence>
<accession>A0A1M6JYP4</accession>
<feature type="transmembrane region" description="Helical" evidence="2">
    <location>
        <begin position="345"/>
        <end position="364"/>
    </location>
</feature>
<evidence type="ECO:0000313" key="4">
    <source>
        <dbReference type="Proteomes" id="UP000184301"/>
    </source>
</evidence>
<evidence type="ECO:0000313" key="3">
    <source>
        <dbReference type="EMBL" id="SHJ51807.1"/>
    </source>
</evidence>
<feature type="transmembrane region" description="Helical" evidence="2">
    <location>
        <begin position="70"/>
        <end position="92"/>
    </location>
</feature>
<keyword evidence="4" id="KW-1185">Reference proteome</keyword>
<feature type="transmembrane region" description="Helical" evidence="2">
    <location>
        <begin position="104"/>
        <end position="125"/>
    </location>
</feature>
<gene>
    <name evidence="3" type="ORF">SAMN02745243_00780</name>
</gene>
<dbReference type="AlphaFoldDB" id="A0A1M6JYP4"/>
<feature type="transmembrane region" description="Helical" evidence="2">
    <location>
        <begin position="561"/>
        <end position="582"/>
    </location>
</feature>
<dbReference type="STRING" id="1121950.SAMN02745243_00780"/>
<reference evidence="3 4" key="1">
    <citation type="submission" date="2016-11" db="EMBL/GenBank/DDBJ databases">
        <authorList>
            <person name="Jaros S."/>
            <person name="Januszkiewicz K."/>
            <person name="Wedrychowicz H."/>
        </authorList>
    </citation>
    <scope>NUCLEOTIDE SEQUENCE [LARGE SCALE GENOMIC DNA]</scope>
    <source>
        <strain evidence="3 4">DSM 15480</strain>
    </source>
</reference>
<protein>
    <submittedName>
        <fullName evidence="3">Uncharacterized protein</fullName>
    </submittedName>
</protein>
<keyword evidence="2" id="KW-0812">Transmembrane</keyword>
<feature type="transmembrane region" description="Helical" evidence="2">
    <location>
        <begin position="221"/>
        <end position="240"/>
    </location>
</feature>
<organism evidence="3 4">
    <name type="scientific">Hespellia stercorisuis DSM 15480</name>
    <dbReference type="NCBI Taxonomy" id="1121950"/>
    <lineage>
        <taxon>Bacteria</taxon>
        <taxon>Bacillati</taxon>
        <taxon>Bacillota</taxon>
        <taxon>Clostridia</taxon>
        <taxon>Lachnospirales</taxon>
        <taxon>Lachnospiraceae</taxon>
        <taxon>Hespellia</taxon>
    </lineage>
</organism>
<evidence type="ECO:0000256" key="1">
    <source>
        <dbReference type="SAM" id="MobiDB-lite"/>
    </source>
</evidence>
<feature type="transmembrane region" description="Helical" evidence="2">
    <location>
        <begin position="246"/>
        <end position="264"/>
    </location>
</feature>
<feature type="transmembrane region" description="Helical" evidence="2">
    <location>
        <begin position="39"/>
        <end position="58"/>
    </location>
</feature>